<evidence type="ECO:0000313" key="5">
    <source>
        <dbReference type="EMBL" id="MYL49572.1"/>
    </source>
</evidence>
<keyword evidence="1" id="KW-0346">Stress response</keyword>
<keyword evidence="5" id="KW-0808">Transferase</keyword>
<feature type="domain" description="DJ-1/PfpI" evidence="4">
    <location>
        <begin position="28"/>
        <end position="217"/>
    </location>
</feature>
<keyword evidence="2" id="KW-0456">Lyase</keyword>
<dbReference type="GO" id="GO:0005737">
    <property type="term" value="C:cytoplasm"/>
    <property type="evidence" value="ECO:0007669"/>
    <property type="project" value="TreeGrafter"/>
</dbReference>
<dbReference type="GO" id="GO:0019172">
    <property type="term" value="F:glyoxalase III activity"/>
    <property type="evidence" value="ECO:0007669"/>
    <property type="project" value="TreeGrafter"/>
</dbReference>
<dbReference type="Pfam" id="PF01965">
    <property type="entry name" value="DJ-1_PfpI"/>
    <property type="match status" value="1"/>
</dbReference>
<dbReference type="PANTHER" id="PTHR48094">
    <property type="entry name" value="PROTEIN/NUCLEIC ACID DEGLYCASE DJ-1-RELATED"/>
    <property type="match status" value="1"/>
</dbReference>
<dbReference type="InterPro" id="IPR050325">
    <property type="entry name" value="Prot/Nucl_acid_deglycase"/>
</dbReference>
<sequence length="222" mass="24361">MMDQKILMIVTNADQLDGKHETGLWLQEFVEPATEFKEAGYEVIAASPKGGRPPIDPNSYSNRLPKVWDGVMEPINKTVPLAEVDPTEFAGIFLCGGHGTMVDFPENDELEELLRHFLTEGKVIGAVCHGPAGFVGVEDHNGQPLVESKKITGFTNEEEKETGLDSVVPFMLEDRLKEAGAEFDSGEAYSDHVVSDDPFVTGQNPQSSLSTAQKMLELLKNR</sequence>
<name>A0A845E468_9BACI</name>
<dbReference type="GO" id="GO:0019243">
    <property type="term" value="P:methylglyoxal catabolic process to D-lactate via S-lactoyl-glutathione"/>
    <property type="evidence" value="ECO:0007669"/>
    <property type="project" value="TreeGrafter"/>
</dbReference>
<evidence type="ECO:0000256" key="3">
    <source>
        <dbReference type="ARBA" id="ARBA00038493"/>
    </source>
</evidence>
<dbReference type="SUPFAM" id="SSF52317">
    <property type="entry name" value="Class I glutamine amidotransferase-like"/>
    <property type="match status" value="1"/>
</dbReference>
<evidence type="ECO:0000256" key="2">
    <source>
        <dbReference type="ARBA" id="ARBA00023239"/>
    </source>
</evidence>
<dbReference type="Gene3D" id="3.40.50.880">
    <property type="match status" value="1"/>
</dbReference>
<protein>
    <submittedName>
        <fullName evidence="5">Type 1 glutamine amidotransferase domain-containing protein</fullName>
    </submittedName>
</protein>
<dbReference type="InterPro" id="IPR002818">
    <property type="entry name" value="DJ-1/PfpI"/>
</dbReference>
<dbReference type="EMBL" id="WMEZ01000002">
    <property type="protein sequence ID" value="MYL49572.1"/>
    <property type="molecule type" value="Genomic_DNA"/>
</dbReference>
<dbReference type="OrthoDB" id="9792284at2"/>
<evidence type="ECO:0000259" key="4">
    <source>
        <dbReference type="Pfam" id="PF01965"/>
    </source>
</evidence>
<evidence type="ECO:0000256" key="1">
    <source>
        <dbReference type="ARBA" id="ARBA00023016"/>
    </source>
</evidence>
<gene>
    <name evidence="5" type="ORF">GLV98_08740</name>
</gene>
<comment type="caution">
    <text evidence="5">The sequence shown here is derived from an EMBL/GenBank/DDBJ whole genome shotgun (WGS) entry which is preliminary data.</text>
</comment>
<evidence type="ECO:0000313" key="6">
    <source>
        <dbReference type="Proteomes" id="UP000447393"/>
    </source>
</evidence>
<accession>A0A845E468</accession>
<keyword evidence="5" id="KW-0315">Glutamine amidotransferase</keyword>
<comment type="similarity">
    <text evidence="3">Belongs to the peptidase C56 family. HSP31-like subfamily.</text>
</comment>
<dbReference type="CDD" id="cd03141">
    <property type="entry name" value="GATase1_Hsp31_like"/>
    <property type="match status" value="1"/>
</dbReference>
<dbReference type="InterPro" id="IPR029062">
    <property type="entry name" value="Class_I_gatase-like"/>
</dbReference>
<dbReference type="GO" id="GO:0016740">
    <property type="term" value="F:transferase activity"/>
    <property type="evidence" value="ECO:0007669"/>
    <property type="project" value="UniProtKB-KW"/>
</dbReference>
<dbReference type="PANTHER" id="PTHR48094:SF11">
    <property type="entry name" value="GLUTATHIONE-INDEPENDENT GLYOXALASE HSP31-RELATED"/>
    <property type="match status" value="1"/>
</dbReference>
<dbReference type="AlphaFoldDB" id="A0A845E468"/>
<organism evidence="5 6">
    <name type="scientific">Halobacillus litoralis</name>
    <dbReference type="NCBI Taxonomy" id="45668"/>
    <lineage>
        <taxon>Bacteria</taxon>
        <taxon>Bacillati</taxon>
        <taxon>Bacillota</taxon>
        <taxon>Bacilli</taxon>
        <taxon>Bacillales</taxon>
        <taxon>Bacillaceae</taxon>
        <taxon>Halobacillus</taxon>
    </lineage>
</organism>
<reference evidence="5 6" key="1">
    <citation type="submission" date="2019-11" db="EMBL/GenBank/DDBJ databases">
        <title>Genome sequences of 17 halophilic strains isolated from different environments.</title>
        <authorList>
            <person name="Furrow R.E."/>
        </authorList>
    </citation>
    <scope>NUCLEOTIDE SEQUENCE [LARGE SCALE GENOMIC DNA]</scope>
    <source>
        <strain evidence="5 6">22505_10_Sand</strain>
    </source>
</reference>
<proteinExistence type="inferred from homology"/>
<dbReference type="Proteomes" id="UP000447393">
    <property type="component" value="Unassembled WGS sequence"/>
</dbReference>